<organism evidence="2 3">
    <name type="scientific">Erythranthe guttata</name>
    <name type="common">Yellow monkey flower</name>
    <name type="synonym">Mimulus guttatus</name>
    <dbReference type="NCBI Taxonomy" id="4155"/>
    <lineage>
        <taxon>Eukaryota</taxon>
        <taxon>Viridiplantae</taxon>
        <taxon>Streptophyta</taxon>
        <taxon>Embryophyta</taxon>
        <taxon>Tracheophyta</taxon>
        <taxon>Spermatophyta</taxon>
        <taxon>Magnoliopsida</taxon>
        <taxon>eudicotyledons</taxon>
        <taxon>Gunneridae</taxon>
        <taxon>Pentapetalae</taxon>
        <taxon>asterids</taxon>
        <taxon>lamiids</taxon>
        <taxon>Lamiales</taxon>
        <taxon>Phrymaceae</taxon>
        <taxon>Erythranthe</taxon>
    </lineage>
</organism>
<dbReference type="STRING" id="4155.A0A022RI33"/>
<dbReference type="Proteomes" id="UP000030748">
    <property type="component" value="Unassembled WGS sequence"/>
</dbReference>
<dbReference type="eggNOG" id="KOG0504">
    <property type="taxonomic scope" value="Eukaryota"/>
</dbReference>
<dbReference type="PROSITE" id="PS50088">
    <property type="entry name" value="ANK_REPEAT"/>
    <property type="match status" value="1"/>
</dbReference>
<evidence type="ECO:0000313" key="3">
    <source>
        <dbReference type="Proteomes" id="UP000030748"/>
    </source>
</evidence>
<dbReference type="InterPro" id="IPR036770">
    <property type="entry name" value="Ankyrin_rpt-contain_sf"/>
</dbReference>
<sequence length="203" mass="22251">FEEQQFIETPLHFAARNGWILMAVEIQRLMPSFGKKLDLNGYTPVDLAQRRAHALTAAALQEGRGLTPAEVALREALFRTVCALIDVNPELVRVQGREGITPLHFAAETNNAKLLAELLMTCPESINVLTVRGETAVHVAVRNRNLEALKVLCGWLAGCDRSQVLGWKDREGNTILHVAASTNQPAVCSLSLSNSIIITAFDK</sequence>
<feature type="non-terminal residue" evidence="2">
    <location>
        <position position="1"/>
    </location>
</feature>
<name>A0A022RI33_ERYGU</name>
<dbReference type="Gene3D" id="1.25.40.20">
    <property type="entry name" value="Ankyrin repeat-containing domain"/>
    <property type="match status" value="1"/>
</dbReference>
<dbReference type="SMART" id="SM00248">
    <property type="entry name" value="ANK"/>
    <property type="match status" value="5"/>
</dbReference>
<protein>
    <submittedName>
        <fullName evidence="2">Uncharacterized protein</fullName>
    </submittedName>
</protein>
<dbReference type="PANTHER" id="PTHR24128:SF24">
    <property type="entry name" value="ANKYRIN REPEAT PROTEIN"/>
    <property type="match status" value="1"/>
</dbReference>
<gene>
    <name evidence="2" type="ORF">MIMGU_mgv1a022095mg</name>
</gene>
<dbReference type="PANTHER" id="PTHR24128">
    <property type="entry name" value="HOMEOBOX PROTEIN WARIAI"/>
    <property type="match status" value="1"/>
</dbReference>
<dbReference type="PROSITE" id="PS50297">
    <property type="entry name" value="ANK_REP_REGION"/>
    <property type="match status" value="1"/>
</dbReference>
<dbReference type="AlphaFoldDB" id="A0A022RI33"/>
<evidence type="ECO:0000256" key="1">
    <source>
        <dbReference type="PROSITE-ProRule" id="PRU00023"/>
    </source>
</evidence>
<keyword evidence="3" id="KW-1185">Reference proteome</keyword>
<proteinExistence type="predicted"/>
<dbReference type="InterPro" id="IPR002110">
    <property type="entry name" value="Ankyrin_rpt"/>
</dbReference>
<dbReference type="SUPFAM" id="SSF48403">
    <property type="entry name" value="Ankyrin repeat"/>
    <property type="match status" value="1"/>
</dbReference>
<keyword evidence="1" id="KW-0040">ANK repeat</keyword>
<feature type="repeat" description="ANK" evidence="1">
    <location>
        <begin position="98"/>
        <end position="131"/>
    </location>
</feature>
<accession>A0A022RI33</accession>
<evidence type="ECO:0000313" key="2">
    <source>
        <dbReference type="EMBL" id="EYU40067.1"/>
    </source>
</evidence>
<dbReference type="EMBL" id="KI630433">
    <property type="protein sequence ID" value="EYU40067.1"/>
    <property type="molecule type" value="Genomic_DNA"/>
</dbReference>
<dbReference type="Pfam" id="PF12796">
    <property type="entry name" value="Ank_2"/>
    <property type="match status" value="1"/>
</dbReference>
<reference evidence="2 3" key="1">
    <citation type="journal article" date="2013" name="Proc. Natl. Acad. Sci. U.S.A.">
        <title>Fine-scale variation in meiotic recombination in Mimulus inferred from population shotgun sequencing.</title>
        <authorList>
            <person name="Hellsten U."/>
            <person name="Wright K.M."/>
            <person name="Jenkins J."/>
            <person name="Shu S."/>
            <person name="Yuan Y."/>
            <person name="Wessler S.R."/>
            <person name="Schmutz J."/>
            <person name="Willis J.H."/>
            <person name="Rokhsar D.S."/>
        </authorList>
    </citation>
    <scope>NUCLEOTIDE SEQUENCE [LARGE SCALE GENOMIC DNA]</scope>
    <source>
        <strain evidence="3">cv. DUN x IM62</strain>
    </source>
</reference>